<sequence length="195" mass="21207">MSNRFSRSPDPRADLFSSYNRSASPSKSKNKPPRSSPYGTPGGGSGYGFAPPNTSTDHLAPNGNNTGAPAFNAYPSANGGGGTPSAHFRAATPNSRGQYSAAVLDELESQNDEQVGVLSGKVRMLKDLTVAIGDEIRDSSSLADRMNDQFENSRLKIRGTMNRMLRMAEKTGVGWRVWLGFFAAVIFLFWYVWLF</sequence>
<keyword evidence="6" id="KW-0333">Golgi apparatus</keyword>
<dbReference type="InterPro" id="IPR039899">
    <property type="entry name" value="BET1_SNARE"/>
</dbReference>
<organism evidence="12 13">
    <name type="scientific">Trematosphaeria pertusa</name>
    <dbReference type="NCBI Taxonomy" id="390896"/>
    <lineage>
        <taxon>Eukaryota</taxon>
        <taxon>Fungi</taxon>
        <taxon>Dikarya</taxon>
        <taxon>Ascomycota</taxon>
        <taxon>Pezizomycotina</taxon>
        <taxon>Dothideomycetes</taxon>
        <taxon>Pleosporomycetidae</taxon>
        <taxon>Pleosporales</taxon>
        <taxon>Massarineae</taxon>
        <taxon>Trematosphaeriaceae</taxon>
        <taxon>Trematosphaeria</taxon>
    </lineage>
</organism>
<dbReference type="SMART" id="SM00397">
    <property type="entry name" value="t_SNARE"/>
    <property type="match status" value="1"/>
</dbReference>
<evidence type="ECO:0000256" key="10">
    <source>
        <dbReference type="SAM" id="Phobius"/>
    </source>
</evidence>
<evidence type="ECO:0000256" key="9">
    <source>
        <dbReference type="SAM" id="MobiDB-lite"/>
    </source>
</evidence>
<dbReference type="GeneID" id="54585024"/>
<evidence type="ECO:0000259" key="11">
    <source>
        <dbReference type="PROSITE" id="PS50192"/>
    </source>
</evidence>
<proteinExistence type="predicted"/>
<dbReference type="GO" id="GO:0000139">
    <property type="term" value="C:Golgi membrane"/>
    <property type="evidence" value="ECO:0007669"/>
    <property type="project" value="UniProtKB-SubCell"/>
</dbReference>
<evidence type="ECO:0000313" key="13">
    <source>
        <dbReference type="Proteomes" id="UP000800094"/>
    </source>
</evidence>
<dbReference type="AlphaFoldDB" id="A0A6A6HYF5"/>
<gene>
    <name evidence="12" type="ORF">BU26DRAFT_543439</name>
</gene>
<dbReference type="OrthoDB" id="261831at2759"/>
<comment type="subcellular location">
    <subcellularLocation>
        <location evidence="8">Endomembrane system</location>
        <topology evidence="8">Single-pass type IV membrane protein</topology>
    </subcellularLocation>
    <subcellularLocation>
        <location evidence="1">Golgi apparatus membrane</location>
    </subcellularLocation>
</comment>
<dbReference type="FunFam" id="1.20.5.110:FF:000057">
    <property type="entry name" value="SNARE complex subunit (Bet1), putative"/>
    <property type="match status" value="1"/>
</dbReference>
<protein>
    <recommendedName>
        <fullName evidence="11">t-SNARE coiled-coil homology domain-containing protein</fullName>
    </recommendedName>
</protein>
<dbReference type="Gene3D" id="1.20.5.110">
    <property type="match status" value="1"/>
</dbReference>
<reference evidence="12" key="1">
    <citation type="journal article" date="2020" name="Stud. Mycol.">
        <title>101 Dothideomycetes genomes: a test case for predicting lifestyles and emergence of pathogens.</title>
        <authorList>
            <person name="Haridas S."/>
            <person name="Albert R."/>
            <person name="Binder M."/>
            <person name="Bloem J."/>
            <person name="Labutti K."/>
            <person name="Salamov A."/>
            <person name="Andreopoulos B."/>
            <person name="Baker S."/>
            <person name="Barry K."/>
            <person name="Bills G."/>
            <person name="Bluhm B."/>
            <person name="Cannon C."/>
            <person name="Castanera R."/>
            <person name="Culley D."/>
            <person name="Daum C."/>
            <person name="Ezra D."/>
            <person name="Gonzalez J."/>
            <person name="Henrissat B."/>
            <person name="Kuo A."/>
            <person name="Liang C."/>
            <person name="Lipzen A."/>
            <person name="Lutzoni F."/>
            <person name="Magnuson J."/>
            <person name="Mondo S."/>
            <person name="Nolan M."/>
            <person name="Ohm R."/>
            <person name="Pangilinan J."/>
            <person name="Park H.-J."/>
            <person name="Ramirez L."/>
            <person name="Alfaro M."/>
            <person name="Sun H."/>
            <person name="Tritt A."/>
            <person name="Yoshinaga Y."/>
            <person name="Zwiers L.-H."/>
            <person name="Turgeon B."/>
            <person name="Goodwin S."/>
            <person name="Spatafora J."/>
            <person name="Crous P."/>
            <person name="Grigoriev I."/>
        </authorList>
    </citation>
    <scope>NUCLEOTIDE SEQUENCE</scope>
    <source>
        <strain evidence="12">CBS 122368</strain>
    </source>
</reference>
<keyword evidence="5 10" id="KW-1133">Transmembrane helix</keyword>
<keyword evidence="3 10" id="KW-0812">Transmembrane</keyword>
<feature type="compositionally biased region" description="Polar residues" evidence="9">
    <location>
        <begin position="53"/>
        <end position="67"/>
    </location>
</feature>
<name>A0A6A6HYF5_9PLEO</name>
<feature type="transmembrane region" description="Helical" evidence="10">
    <location>
        <begin position="173"/>
        <end position="193"/>
    </location>
</feature>
<evidence type="ECO:0000256" key="7">
    <source>
        <dbReference type="ARBA" id="ARBA00023136"/>
    </source>
</evidence>
<feature type="region of interest" description="Disordered" evidence="9">
    <location>
        <begin position="1"/>
        <end position="92"/>
    </location>
</feature>
<keyword evidence="4" id="KW-0653">Protein transport</keyword>
<dbReference type="InterPro" id="IPR000727">
    <property type="entry name" value="T_SNARE_dom"/>
</dbReference>
<feature type="domain" description="T-SNARE coiled-coil homology" evidence="11">
    <location>
        <begin position="105"/>
        <end position="167"/>
    </location>
</feature>
<evidence type="ECO:0000256" key="5">
    <source>
        <dbReference type="ARBA" id="ARBA00022989"/>
    </source>
</evidence>
<evidence type="ECO:0000256" key="2">
    <source>
        <dbReference type="ARBA" id="ARBA00022448"/>
    </source>
</evidence>
<keyword evidence="7 10" id="KW-0472">Membrane</keyword>
<evidence type="ECO:0000256" key="3">
    <source>
        <dbReference type="ARBA" id="ARBA00022692"/>
    </source>
</evidence>
<evidence type="ECO:0000256" key="8">
    <source>
        <dbReference type="ARBA" id="ARBA00046280"/>
    </source>
</evidence>
<keyword evidence="2" id="KW-0813">Transport</keyword>
<dbReference type="PROSITE" id="PS50192">
    <property type="entry name" value="T_SNARE"/>
    <property type="match status" value="1"/>
</dbReference>
<dbReference type="PANTHER" id="PTHR12791">
    <property type="entry name" value="GOLGI SNARE BET1-RELATED"/>
    <property type="match status" value="1"/>
</dbReference>
<evidence type="ECO:0000256" key="6">
    <source>
        <dbReference type="ARBA" id="ARBA00023034"/>
    </source>
</evidence>
<dbReference type="GO" id="GO:0015031">
    <property type="term" value="P:protein transport"/>
    <property type="evidence" value="ECO:0007669"/>
    <property type="project" value="UniProtKB-KW"/>
</dbReference>
<dbReference type="RefSeq" id="XP_033678268.1">
    <property type="nucleotide sequence ID" value="XM_033831694.1"/>
</dbReference>
<dbReference type="EMBL" id="ML987205">
    <property type="protein sequence ID" value="KAF2243264.1"/>
    <property type="molecule type" value="Genomic_DNA"/>
</dbReference>
<evidence type="ECO:0000256" key="4">
    <source>
        <dbReference type="ARBA" id="ARBA00022927"/>
    </source>
</evidence>
<dbReference type="Proteomes" id="UP000800094">
    <property type="component" value="Unassembled WGS sequence"/>
</dbReference>
<dbReference type="SUPFAM" id="SSF58038">
    <property type="entry name" value="SNARE fusion complex"/>
    <property type="match status" value="1"/>
</dbReference>
<evidence type="ECO:0000256" key="1">
    <source>
        <dbReference type="ARBA" id="ARBA00004394"/>
    </source>
</evidence>
<accession>A0A6A6HYF5</accession>
<keyword evidence="13" id="KW-1185">Reference proteome</keyword>
<dbReference type="CDD" id="cd15853">
    <property type="entry name" value="SNARE_Bet1"/>
    <property type="match status" value="1"/>
</dbReference>
<evidence type="ECO:0000313" key="12">
    <source>
        <dbReference type="EMBL" id="KAF2243264.1"/>
    </source>
</evidence>